<name>A0A2G6KD97_9BACT</name>
<accession>A0A2G6KD97</accession>
<sequence>MAEKHKSGLLEEHLKKLEEFRKNRETLSADLYKDLQVFAKWKTMSKEELEGEMSKLVAGLTQYGDYKQTLAKLAEGLTDNLTEYVQFAVEGKTYQGVEKFLAILPFTHKMADRKRIKRLQNQSPEDNLQLILDYGEQLFKEICEVCEGAAGISTRLQANADVITAKIAEYEPKEEMLNERLDAFDGVYAEKDELYQSTSPQGKVTLATATELDEMHKHLIESRNKYDQVLTIDNQAQQVLQANKQSCDALEKVVRDLGRQATMVKEKIDNVIEIYLAAPEAVKVMMTTTGMKSLDKADNTATDQSVNIITQAATSVSDAAFAREEIQLIDERVMKGYMDRMEDSIRNFNERNDRSRSDAKGSQQERYVNK</sequence>
<feature type="compositionally biased region" description="Basic and acidic residues" evidence="1">
    <location>
        <begin position="345"/>
        <end position="359"/>
    </location>
</feature>
<gene>
    <name evidence="2" type="ORF">CSA56_11070</name>
</gene>
<dbReference type="EMBL" id="PDSK01000096">
    <property type="protein sequence ID" value="PIE33648.1"/>
    <property type="molecule type" value="Genomic_DNA"/>
</dbReference>
<evidence type="ECO:0000313" key="3">
    <source>
        <dbReference type="Proteomes" id="UP000230821"/>
    </source>
</evidence>
<dbReference type="Proteomes" id="UP000230821">
    <property type="component" value="Unassembled WGS sequence"/>
</dbReference>
<evidence type="ECO:0000256" key="1">
    <source>
        <dbReference type="SAM" id="MobiDB-lite"/>
    </source>
</evidence>
<dbReference type="AlphaFoldDB" id="A0A2G6KD97"/>
<proteinExistence type="predicted"/>
<protein>
    <submittedName>
        <fullName evidence="2">Uncharacterized protein</fullName>
    </submittedName>
</protein>
<feature type="compositionally biased region" description="Polar residues" evidence="1">
    <location>
        <begin position="360"/>
        <end position="370"/>
    </location>
</feature>
<feature type="region of interest" description="Disordered" evidence="1">
    <location>
        <begin position="345"/>
        <end position="370"/>
    </location>
</feature>
<organism evidence="2 3">
    <name type="scientific">candidate division KSB3 bacterium</name>
    <dbReference type="NCBI Taxonomy" id="2044937"/>
    <lineage>
        <taxon>Bacteria</taxon>
        <taxon>candidate division KSB3</taxon>
    </lineage>
</organism>
<reference evidence="2 3" key="1">
    <citation type="submission" date="2017-10" db="EMBL/GenBank/DDBJ databases">
        <title>Novel microbial diversity and functional potential in the marine mammal oral microbiome.</title>
        <authorList>
            <person name="Dudek N.K."/>
            <person name="Sun C.L."/>
            <person name="Burstein D."/>
            <person name="Kantor R.S."/>
            <person name="Aliaga Goltsman D.S."/>
            <person name="Bik E.M."/>
            <person name="Thomas B.C."/>
            <person name="Banfield J.F."/>
            <person name="Relman D.A."/>
        </authorList>
    </citation>
    <scope>NUCLEOTIDE SEQUENCE [LARGE SCALE GENOMIC DNA]</scope>
    <source>
        <strain evidence="2">DOLJORAL78_47_16</strain>
    </source>
</reference>
<evidence type="ECO:0000313" key="2">
    <source>
        <dbReference type="EMBL" id="PIE33648.1"/>
    </source>
</evidence>
<comment type="caution">
    <text evidence="2">The sequence shown here is derived from an EMBL/GenBank/DDBJ whole genome shotgun (WGS) entry which is preliminary data.</text>
</comment>